<dbReference type="InterPro" id="IPR032710">
    <property type="entry name" value="NTF2-like_dom_sf"/>
</dbReference>
<dbReference type="PANTHER" id="PTHR41252">
    <property type="entry name" value="BLR2505 PROTEIN"/>
    <property type="match status" value="1"/>
</dbReference>
<dbReference type="InterPro" id="IPR037401">
    <property type="entry name" value="SnoaL-like"/>
</dbReference>
<evidence type="ECO:0000259" key="1">
    <source>
        <dbReference type="Pfam" id="PF12680"/>
    </source>
</evidence>
<feature type="domain" description="SnoaL-like" evidence="1">
    <location>
        <begin position="7"/>
        <end position="113"/>
    </location>
</feature>
<protein>
    <submittedName>
        <fullName evidence="2">Ketosteroid isomerase-like protein</fullName>
    </submittedName>
</protein>
<organism evidence="2 3">
    <name type="scientific">Chryseobacterium camelliae</name>
    <dbReference type="NCBI Taxonomy" id="1265445"/>
    <lineage>
        <taxon>Bacteria</taxon>
        <taxon>Pseudomonadati</taxon>
        <taxon>Bacteroidota</taxon>
        <taxon>Flavobacteriia</taxon>
        <taxon>Flavobacteriales</taxon>
        <taxon>Weeksellaceae</taxon>
        <taxon>Chryseobacterium group</taxon>
        <taxon>Chryseobacterium</taxon>
    </lineage>
</organism>
<evidence type="ECO:0000313" key="2">
    <source>
        <dbReference type="EMBL" id="MDQ1095374.1"/>
    </source>
</evidence>
<dbReference type="EMBL" id="JAUTAL010000001">
    <property type="protein sequence ID" value="MDQ1095374.1"/>
    <property type="molecule type" value="Genomic_DNA"/>
</dbReference>
<evidence type="ECO:0000313" key="3">
    <source>
        <dbReference type="Proteomes" id="UP001225072"/>
    </source>
</evidence>
<comment type="caution">
    <text evidence="2">The sequence shown here is derived from an EMBL/GenBank/DDBJ whole genome shotgun (WGS) entry which is preliminary data.</text>
</comment>
<proteinExistence type="predicted"/>
<dbReference type="SUPFAM" id="SSF54427">
    <property type="entry name" value="NTF2-like"/>
    <property type="match status" value="1"/>
</dbReference>
<dbReference type="Proteomes" id="UP001225072">
    <property type="component" value="Unassembled WGS sequence"/>
</dbReference>
<keyword evidence="3" id="KW-1185">Reference proteome</keyword>
<reference evidence="2 3" key="1">
    <citation type="submission" date="2023-07" db="EMBL/GenBank/DDBJ databases">
        <title>Functional and genomic diversity of the sorghum phyllosphere microbiome.</title>
        <authorList>
            <person name="Shade A."/>
        </authorList>
    </citation>
    <scope>NUCLEOTIDE SEQUENCE [LARGE SCALE GENOMIC DNA]</scope>
    <source>
        <strain evidence="2 3">SORGH_AS_1064</strain>
    </source>
</reference>
<dbReference type="RefSeq" id="WP_307446069.1">
    <property type="nucleotide sequence ID" value="NZ_JAUTAL010000001.1"/>
</dbReference>
<gene>
    <name evidence="2" type="ORF">QE404_000521</name>
</gene>
<accession>A0ABU0TE84</accession>
<sequence length="133" mass="15152">MEAKEIVKAYYQAVTDGRFEDILKYKSPDATYWISGDGSWPLGGWRTPEDMANIHKLLQDRFPKGLTISIRSVVVEGNSAVVHLNNFAVRVDGKIYDNEIVVLMKLEGGLITEEREFLDTIHVNDLFFGEMEK</sequence>
<dbReference type="Gene3D" id="3.10.450.50">
    <property type="match status" value="1"/>
</dbReference>
<dbReference type="PANTHER" id="PTHR41252:SF1">
    <property type="entry name" value="BLR2505 PROTEIN"/>
    <property type="match status" value="1"/>
</dbReference>
<name>A0ABU0TE84_9FLAO</name>
<dbReference type="Pfam" id="PF12680">
    <property type="entry name" value="SnoaL_2"/>
    <property type="match status" value="1"/>
</dbReference>